<gene>
    <name evidence="2" type="ORF">A2Z21_04315</name>
</gene>
<dbReference type="PANTHER" id="PTHR35273:SF2">
    <property type="entry name" value="ALPHA-GALACTOSIDASE"/>
    <property type="match status" value="1"/>
</dbReference>
<evidence type="ECO:0000313" key="3">
    <source>
        <dbReference type="Proteomes" id="UP000179157"/>
    </source>
</evidence>
<organism evidence="2 3">
    <name type="scientific">Fraserbacteria sp. (strain RBG_16_55_9)</name>
    <dbReference type="NCBI Taxonomy" id="1817864"/>
    <lineage>
        <taxon>Bacteria</taxon>
        <taxon>Candidatus Fraseribacteriota</taxon>
    </lineage>
</organism>
<reference evidence="2 3" key="1">
    <citation type="journal article" date="2016" name="Nat. Commun.">
        <title>Thousands of microbial genomes shed light on interconnected biogeochemical processes in an aquifer system.</title>
        <authorList>
            <person name="Anantharaman K."/>
            <person name="Brown C.T."/>
            <person name="Hug L.A."/>
            <person name="Sharon I."/>
            <person name="Castelle C.J."/>
            <person name="Probst A.J."/>
            <person name="Thomas B.C."/>
            <person name="Singh A."/>
            <person name="Wilkins M.J."/>
            <person name="Karaoz U."/>
            <person name="Brodie E.L."/>
            <person name="Williams K.H."/>
            <person name="Hubbard S.S."/>
            <person name="Banfield J.F."/>
        </authorList>
    </citation>
    <scope>NUCLEOTIDE SEQUENCE [LARGE SCALE GENOMIC DNA]</scope>
    <source>
        <strain evidence="3">RBG_16_55_9</strain>
    </source>
</reference>
<comment type="caution">
    <text evidence="2">The sequence shown here is derived from an EMBL/GenBank/DDBJ whole genome shotgun (WGS) entry which is preliminary data.</text>
</comment>
<protein>
    <submittedName>
        <fullName evidence="2">Endo alpha-1,4 polygalactosaminidase</fullName>
    </submittedName>
</protein>
<dbReference type="InterPro" id="IPR017853">
    <property type="entry name" value="GH"/>
</dbReference>
<sequence length="263" mass="29642">MLPLVFACNAPSLPIATSLEEASAAAATQSIWQPPLNTSWQIQFTGRLDQSVNVAMYDIDMFDNNASVVADLHRKGRKVICYISAGTGEDWRPDAGKFPSSVKGKNVSGWPGERWLDIRRLDVLGPIMKARMDLCKSKGFDGLDPDNVDGYTNSTGFPLTYQDQLTYNIFLANEAHARGLSIGLKNDLLQVNDLLPYFDWALNEQCFQYSECDYLLPFIQAGKAVFEVEYNLLTSRFCRQANSMNFNAMKKRRNLSAWRQPCR</sequence>
<evidence type="ECO:0000259" key="1">
    <source>
        <dbReference type="Pfam" id="PF03537"/>
    </source>
</evidence>
<dbReference type="InterPro" id="IPR013785">
    <property type="entry name" value="Aldolase_TIM"/>
</dbReference>
<dbReference type="InterPro" id="IPR004352">
    <property type="entry name" value="GH114_TIM-barrel"/>
</dbReference>
<dbReference type="PANTHER" id="PTHR35273">
    <property type="entry name" value="ALPHA-1,4 POLYGALACTOSAMINIDASE, PUTATIVE (AFU_ORTHOLOGUE AFUA_3G07890)-RELATED"/>
    <property type="match status" value="1"/>
</dbReference>
<evidence type="ECO:0000313" key="2">
    <source>
        <dbReference type="EMBL" id="OGF52901.1"/>
    </source>
</evidence>
<dbReference type="AlphaFoldDB" id="A0A1F5UQ70"/>
<dbReference type="Proteomes" id="UP000179157">
    <property type="component" value="Unassembled WGS sequence"/>
</dbReference>
<dbReference type="Gene3D" id="3.20.20.70">
    <property type="entry name" value="Aldolase class I"/>
    <property type="match status" value="1"/>
</dbReference>
<dbReference type="STRING" id="1817864.A2Z21_04315"/>
<accession>A0A1F5UQ70</accession>
<dbReference type="EMBL" id="MFGX01000125">
    <property type="protein sequence ID" value="OGF52901.1"/>
    <property type="molecule type" value="Genomic_DNA"/>
</dbReference>
<feature type="domain" description="Glycoside-hydrolase family GH114 TIM-barrel" evidence="1">
    <location>
        <begin position="39"/>
        <end position="257"/>
    </location>
</feature>
<name>A0A1F5UQ70_FRAXR</name>
<dbReference type="Pfam" id="PF03537">
    <property type="entry name" value="Glyco_hydro_114"/>
    <property type="match status" value="1"/>
</dbReference>
<dbReference type="SUPFAM" id="SSF51445">
    <property type="entry name" value="(Trans)glycosidases"/>
    <property type="match status" value="1"/>
</dbReference>
<proteinExistence type="predicted"/>